<sequence length="121" mass="13534">MLSGKGSLQKETMYSKHNGHCLFDSNGNQRYQKRVVILCLSSNQACLCLLHIAFLIDILGVVILITAPHFFFTNLAFVRLAASQYRLAFRSSEKVLEVVGKYGKRLNSTSMKSALKNVALH</sequence>
<name>A0A194X618_MOLSC</name>
<evidence type="ECO:0000256" key="1">
    <source>
        <dbReference type="SAM" id="Phobius"/>
    </source>
</evidence>
<keyword evidence="1" id="KW-1133">Transmembrane helix</keyword>
<dbReference type="AlphaFoldDB" id="A0A194X618"/>
<feature type="transmembrane region" description="Helical" evidence="1">
    <location>
        <begin position="62"/>
        <end position="82"/>
    </location>
</feature>
<gene>
    <name evidence="2" type="ORF">LY89DRAFT_89594</name>
</gene>
<dbReference type="RefSeq" id="XP_018069973.1">
    <property type="nucleotide sequence ID" value="XM_018223499.1"/>
</dbReference>
<accession>A0A194X618</accession>
<evidence type="ECO:0000313" key="2">
    <source>
        <dbReference type="EMBL" id="KUJ15618.1"/>
    </source>
</evidence>
<organism evidence="2 3">
    <name type="scientific">Mollisia scopiformis</name>
    <name type="common">Conifer needle endophyte fungus</name>
    <name type="synonym">Phialocephala scopiformis</name>
    <dbReference type="NCBI Taxonomy" id="149040"/>
    <lineage>
        <taxon>Eukaryota</taxon>
        <taxon>Fungi</taxon>
        <taxon>Dikarya</taxon>
        <taxon>Ascomycota</taxon>
        <taxon>Pezizomycotina</taxon>
        <taxon>Leotiomycetes</taxon>
        <taxon>Helotiales</taxon>
        <taxon>Mollisiaceae</taxon>
        <taxon>Mollisia</taxon>
    </lineage>
</organism>
<dbReference type="Proteomes" id="UP000070700">
    <property type="component" value="Unassembled WGS sequence"/>
</dbReference>
<dbReference type="EMBL" id="KQ947417">
    <property type="protein sequence ID" value="KUJ15618.1"/>
    <property type="molecule type" value="Genomic_DNA"/>
</dbReference>
<dbReference type="GeneID" id="28833225"/>
<feature type="transmembrane region" description="Helical" evidence="1">
    <location>
        <begin position="35"/>
        <end position="56"/>
    </location>
</feature>
<dbReference type="KEGG" id="psco:LY89DRAFT_89594"/>
<keyword evidence="1" id="KW-0812">Transmembrane</keyword>
<proteinExistence type="predicted"/>
<keyword evidence="3" id="KW-1185">Reference proteome</keyword>
<evidence type="ECO:0000313" key="3">
    <source>
        <dbReference type="Proteomes" id="UP000070700"/>
    </source>
</evidence>
<dbReference type="InParanoid" id="A0A194X618"/>
<protein>
    <submittedName>
        <fullName evidence="2">Uncharacterized protein</fullName>
    </submittedName>
</protein>
<reference evidence="2 3" key="1">
    <citation type="submission" date="2015-10" db="EMBL/GenBank/DDBJ databases">
        <title>Full genome of DAOMC 229536 Phialocephala scopiformis, a fungal endophyte of spruce producing the potent anti-insectan compound rugulosin.</title>
        <authorList>
            <consortium name="DOE Joint Genome Institute"/>
            <person name="Walker A.K."/>
            <person name="Frasz S.L."/>
            <person name="Seifert K.A."/>
            <person name="Miller J.D."/>
            <person name="Mondo S.J."/>
            <person name="Labutti K."/>
            <person name="Lipzen A."/>
            <person name="Dockter R."/>
            <person name="Kennedy M."/>
            <person name="Grigoriev I.V."/>
            <person name="Spatafora J.W."/>
        </authorList>
    </citation>
    <scope>NUCLEOTIDE SEQUENCE [LARGE SCALE GENOMIC DNA]</scope>
    <source>
        <strain evidence="2 3">CBS 120377</strain>
    </source>
</reference>
<keyword evidence="1" id="KW-0472">Membrane</keyword>